<dbReference type="RefSeq" id="WP_092387301.1">
    <property type="nucleotide sequence ID" value="NZ_LT629787.1"/>
</dbReference>
<gene>
    <name evidence="1" type="ORF">SAMN05216210_2449</name>
</gene>
<reference evidence="2" key="1">
    <citation type="submission" date="2016-10" db="EMBL/GenBank/DDBJ databases">
        <authorList>
            <person name="Varghese N."/>
            <person name="Submissions S."/>
        </authorList>
    </citation>
    <scope>NUCLEOTIDE SEQUENCE [LARGE SCALE GENOMIC DNA]</scope>
    <source>
        <strain evidence="2">CECT 8338</strain>
    </source>
</reference>
<proteinExistence type="predicted"/>
<dbReference type="AlphaFoldDB" id="A0A1H2GPF4"/>
<protein>
    <submittedName>
        <fullName evidence="1">Uncharacterized protein</fullName>
    </submittedName>
</protein>
<evidence type="ECO:0000313" key="2">
    <source>
        <dbReference type="Proteomes" id="UP000243924"/>
    </source>
</evidence>
<sequence length="189" mass="21435">MHYQSQLPGNFSTALRLKNCRKARRKALNMRYKALFVILSLFLVRVVFADEVNETIAISCDSLSEEMKVKAIFVNWAHMEMNEIPVGYNLSSRSCKFLNDTQAKVELHEGDASVRGPCGANPSIELQITSADGKLFKFEFSPRCGGLLIQSAVIHRDHVNVCKYTELNHKAPWVPDKFATEPSYECEIY</sequence>
<keyword evidence="2" id="KW-1185">Reference proteome</keyword>
<organism evidence="1 2">
    <name type="scientific">Halopseudomonas salegens</name>
    <dbReference type="NCBI Taxonomy" id="1434072"/>
    <lineage>
        <taxon>Bacteria</taxon>
        <taxon>Pseudomonadati</taxon>
        <taxon>Pseudomonadota</taxon>
        <taxon>Gammaproteobacteria</taxon>
        <taxon>Pseudomonadales</taxon>
        <taxon>Pseudomonadaceae</taxon>
        <taxon>Halopseudomonas</taxon>
    </lineage>
</organism>
<dbReference type="Proteomes" id="UP000243924">
    <property type="component" value="Chromosome I"/>
</dbReference>
<dbReference type="STRING" id="1434072.SAMN05216210_2449"/>
<accession>A0A1H2GPF4</accession>
<dbReference type="EMBL" id="LT629787">
    <property type="protein sequence ID" value="SDU21359.1"/>
    <property type="molecule type" value="Genomic_DNA"/>
</dbReference>
<name>A0A1H2GPF4_9GAMM</name>
<evidence type="ECO:0000313" key="1">
    <source>
        <dbReference type="EMBL" id="SDU21359.1"/>
    </source>
</evidence>
<dbReference type="OrthoDB" id="799930at2"/>